<keyword evidence="2" id="KW-1185">Reference proteome</keyword>
<organism evidence="1 2">
    <name type="scientific">Hartmannibacter diazotrophicus</name>
    <dbReference type="NCBI Taxonomy" id="1482074"/>
    <lineage>
        <taxon>Bacteria</taxon>
        <taxon>Pseudomonadati</taxon>
        <taxon>Pseudomonadota</taxon>
        <taxon>Alphaproteobacteria</taxon>
        <taxon>Hyphomicrobiales</taxon>
        <taxon>Pleomorphomonadaceae</taxon>
        <taxon>Hartmannibacter</taxon>
    </lineage>
</organism>
<evidence type="ECO:0000313" key="1">
    <source>
        <dbReference type="EMBL" id="SON55794.1"/>
    </source>
</evidence>
<dbReference type="Proteomes" id="UP000223606">
    <property type="component" value="Chromosome 1"/>
</dbReference>
<sequence length="83" mass="9228">MTAREPIVTDHAVVRYLERVHGLDVAAVREHIAGRAATAVELGAIAVQIEGVRMHLADVTVVTVTPIRRRKRKADRRDLREAP</sequence>
<dbReference type="KEGG" id="hdi:HDIA_2253"/>
<dbReference type="AlphaFoldDB" id="A0A2C9D648"/>
<dbReference type="EMBL" id="LT960614">
    <property type="protein sequence ID" value="SON55794.1"/>
    <property type="molecule type" value="Genomic_DNA"/>
</dbReference>
<gene>
    <name evidence="1" type="ORF">HDIA_2253</name>
</gene>
<proteinExistence type="predicted"/>
<dbReference type="RefSeq" id="WP_173796217.1">
    <property type="nucleotide sequence ID" value="NZ_LT960614.1"/>
</dbReference>
<protein>
    <submittedName>
        <fullName evidence="1">Uncharacterized protein</fullName>
    </submittedName>
</protein>
<accession>A0A2C9D648</accession>
<evidence type="ECO:0000313" key="2">
    <source>
        <dbReference type="Proteomes" id="UP000223606"/>
    </source>
</evidence>
<name>A0A2C9D648_9HYPH</name>
<reference evidence="2" key="1">
    <citation type="submission" date="2017-09" db="EMBL/GenBank/DDBJ databases">
        <title>Genome sequence of Nannocystis excedens DSM 71.</title>
        <authorList>
            <person name="Blom J."/>
        </authorList>
    </citation>
    <scope>NUCLEOTIDE SEQUENCE [LARGE SCALE GENOMIC DNA]</scope>
    <source>
        <strain evidence="2">type strain: E19</strain>
    </source>
</reference>